<feature type="transmembrane region" description="Helical" evidence="12">
    <location>
        <begin position="119"/>
        <end position="137"/>
    </location>
</feature>
<evidence type="ECO:0000256" key="9">
    <source>
        <dbReference type="ARBA" id="ARBA00023065"/>
    </source>
</evidence>
<protein>
    <recommendedName>
        <fullName evidence="12">Innexin</fullName>
    </recommendedName>
</protein>
<keyword evidence="6" id="KW-0303">Gap junction</keyword>
<keyword evidence="14" id="KW-1185">Reference proteome</keyword>
<dbReference type="Proteomes" id="UP000005239">
    <property type="component" value="Unassembled WGS sequence"/>
</dbReference>
<evidence type="ECO:0000256" key="3">
    <source>
        <dbReference type="ARBA" id="ARBA00022448"/>
    </source>
</evidence>
<keyword evidence="9 12" id="KW-0406">Ion transport</keyword>
<evidence type="ECO:0000256" key="8">
    <source>
        <dbReference type="ARBA" id="ARBA00022989"/>
    </source>
</evidence>
<sequence>MATLFNTIVSTVPFIQSKFQRRTRSDFKINNSQADRLNTRFTVMLLAVTSALLGSAHVWGQPITCWTPAQFQPHWSVFVDQGGESRYCYTHGTYFVPFEDDLTQDSSVRHQYRINYYQWVPYILGVQALLFCIPHLLRKFIKSYLEYDVPGVIEHVEGFWASIKVVPELPMQITAFENGPAIFVWEGLRLSRRHRCLNLARCHALATLVQAVIAWMLASVLHFLWLDYVFGGPLVILDVIVGKDWLVTGHFPRTVHCDFQRRALASSQLETVLCMLHLNIYYEKVLLFLWLWVQVLDALCCHYLYGVDLHQTGIGFKGANISFFTTNSEIIQGRAKVFKLLEFAAEGESTPSTDRFIRVLGSDGLFVLQQIALNLGNLPASYLAAAMRNCCKRYENEDKMEPKLLEV</sequence>
<keyword evidence="5 12" id="KW-0812">Transmembrane</keyword>
<feature type="transmembrane region" description="Helical" evidence="12">
    <location>
        <begin position="285"/>
        <end position="305"/>
    </location>
</feature>
<accession>A0A8R1Y4R9</accession>
<name>A0A2A6BFC7_PRIPA</name>
<comment type="function">
    <text evidence="12">Structural component of the gap junctions.</text>
</comment>
<dbReference type="PRINTS" id="PR01262">
    <property type="entry name" value="INNEXIN"/>
</dbReference>
<dbReference type="EnsemblMetazoa" id="PPA00507.1">
    <property type="protein sequence ID" value="PPA00507.1"/>
    <property type="gene ID" value="WBGene00090061"/>
</dbReference>
<dbReference type="GO" id="GO:0005921">
    <property type="term" value="C:gap junction"/>
    <property type="evidence" value="ECO:0000318"/>
    <property type="project" value="GO_Central"/>
</dbReference>
<evidence type="ECO:0000313" key="13">
    <source>
        <dbReference type="EnsemblMetazoa" id="PPA00507.1"/>
    </source>
</evidence>
<keyword evidence="8 12" id="KW-1133">Transmembrane helix</keyword>
<dbReference type="PANTHER" id="PTHR11893:SF10">
    <property type="entry name" value="INNEXIN-6"/>
    <property type="match status" value="1"/>
</dbReference>
<comment type="similarity">
    <text evidence="12">Belongs to the pannexin family.</text>
</comment>
<reference evidence="14" key="1">
    <citation type="journal article" date="2008" name="Nat. Genet.">
        <title>The Pristionchus pacificus genome provides a unique perspective on nematode lifestyle and parasitism.</title>
        <authorList>
            <person name="Dieterich C."/>
            <person name="Clifton S.W."/>
            <person name="Schuster L.N."/>
            <person name="Chinwalla A."/>
            <person name="Delehaunty K."/>
            <person name="Dinkelacker I."/>
            <person name="Fulton L."/>
            <person name="Fulton R."/>
            <person name="Godfrey J."/>
            <person name="Minx P."/>
            <person name="Mitreva M."/>
            <person name="Roeseler W."/>
            <person name="Tian H."/>
            <person name="Witte H."/>
            <person name="Yang S.P."/>
            <person name="Wilson R.K."/>
            <person name="Sommer R.J."/>
        </authorList>
    </citation>
    <scope>NUCLEOTIDE SEQUENCE [LARGE SCALE GENOMIC DNA]</scope>
    <source>
        <strain evidence="14">PS312</strain>
    </source>
</reference>
<evidence type="ECO:0000256" key="7">
    <source>
        <dbReference type="ARBA" id="ARBA00022949"/>
    </source>
</evidence>
<dbReference type="OrthoDB" id="5867527at2759"/>
<dbReference type="GO" id="GO:0034220">
    <property type="term" value="P:monoatomic ion transmembrane transport"/>
    <property type="evidence" value="ECO:0007669"/>
    <property type="project" value="UniProtKB-KW"/>
</dbReference>
<comment type="subcellular location">
    <subcellularLocation>
        <location evidence="1">Cell junction</location>
        <location evidence="1">Gap junction</location>
    </subcellularLocation>
    <subcellularLocation>
        <location evidence="2 12">Cell membrane</location>
        <topology evidence="2 12">Multi-pass membrane protein</topology>
    </subcellularLocation>
</comment>
<keyword evidence="10 12" id="KW-0472">Membrane</keyword>
<dbReference type="Pfam" id="PF00876">
    <property type="entry name" value="Innexin"/>
    <property type="match status" value="1"/>
</dbReference>
<evidence type="ECO:0000256" key="1">
    <source>
        <dbReference type="ARBA" id="ARBA00004610"/>
    </source>
</evidence>
<evidence type="ECO:0000256" key="6">
    <source>
        <dbReference type="ARBA" id="ARBA00022868"/>
    </source>
</evidence>
<feature type="transmembrane region" description="Helical" evidence="12">
    <location>
        <begin position="41"/>
        <end position="59"/>
    </location>
</feature>
<proteinExistence type="inferred from homology"/>
<dbReference type="GO" id="GO:0005886">
    <property type="term" value="C:plasma membrane"/>
    <property type="evidence" value="ECO:0000318"/>
    <property type="project" value="GO_Central"/>
</dbReference>
<evidence type="ECO:0000256" key="11">
    <source>
        <dbReference type="ARBA" id="ARBA00023303"/>
    </source>
</evidence>
<organism evidence="13 14">
    <name type="scientific">Pristionchus pacificus</name>
    <name type="common">Parasitic nematode worm</name>
    <dbReference type="NCBI Taxonomy" id="54126"/>
    <lineage>
        <taxon>Eukaryota</taxon>
        <taxon>Metazoa</taxon>
        <taxon>Ecdysozoa</taxon>
        <taxon>Nematoda</taxon>
        <taxon>Chromadorea</taxon>
        <taxon>Rhabditida</taxon>
        <taxon>Rhabditina</taxon>
        <taxon>Diplogasteromorpha</taxon>
        <taxon>Diplogasteroidea</taxon>
        <taxon>Neodiplogasteridae</taxon>
        <taxon>Pristionchus</taxon>
    </lineage>
</organism>
<evidence type="ECO:0000256" key="12">
    <source>
        <dbReference type="RuleBase" id="RU010713"/>
    </source>
</evidence>
<keyword evidence="11 12" id="KW-0407">Ion channel</keyword>
<keyword evidence="4" id="KW-1003">Cell membrane</keyword>
<dbReference type="AlphaFoldDB" id="A0A2A6BFC7"/>
<accession>A0A2A6BFC7</accession>
<evidence type="ECO:0000313" key="14">
    <source>
        <dbReference type="Proteomes" id="UP000005239"/>
    </source>
</evidence>
<dbReference type="GO" id="GO:0005243">
    <property type="term" value="F:gap junction channel activity"/>
    <property type="evidence" value="ECO:0000318"/>
    <property type="project" value="GO_Central"/>
</dbReference>
<dbReference type="PANTHER" id="PTHR11893">
    <property type="entry name" value="INNEXIN"/>
    <property type="match status" value="1"/>
</dbReference>
<keyword evidence="7" id="KW-0965">Cell junction</keyword>
<keyword evidence="3 12" id="KW-0813">Transport</keyword>
<evidence type="ECO:0000256" key="2">
    <source>
        <dbReference type="ARBA" id="ARBA00004651"/>
    </source>
</evidence>
<dbReference type="InterPro" id="IPR000990">
    <property type="entry name" value="Innexin"/>
</dbReference>
<evidence type="ECO:0000256" key="10">
    <source>
        <dbReference type="ARBA" id="ARBA00023136"/>
    </source>
</evidence>
<evidence type="ECO:0000256" key="4">
    <source>
        <dbReference type="ARBA" id="ARBA00022475"/>
    </source>
</evidence>
<evidence type="ECO:0000256" key="5">
    <source>
        <dbReference type="ARBA" id="ARBA00022692"/>
    </source>
</evidence>
<gene>
    <name evidence="13" type="primary">WBGene00090061</name>
    <name evidence="12" type="synonym">inx</name>
</gene>
<reference evidence="13" key="2">
    <citation type="submission" date="2022-06" db="UniProtKB">
        <authorList>
            <consortium name="EnsemblMetazoa"/>
        </authorList>
    </citation>
    <scope>IDENTIFICATION</scope>
    <source>
        <strain evidence="13">PS312</strain>
    </source>
</reference>
<dbReference type="PROSITE" id="PS51013">
    <property type="entry name" value="PANNEXIN"/>
    <property type="match status" value="1"/>
</dbReference>
<feature type="transmembrane region" description="Helical" evidence="12">
    <location>
        <begin position="202"/>
        <end position="225"/>
    </location>
</feature>